<evidence type="ECO:0000313" key="1">
    <source>
        <dbReference type="EMBL" id="KAF2281999.1"/>
    </source>
</evidence>
<gene>
    <name evidence="1" type="ORF">GH714_042823</name>
</gene>
<comment type="caution">
    <text evidence="1">The sequence shown here is derived from an EMBL/GenBank/DDBJ whole genome shotgun (WGS) entry which is preliminary data.</text>
</comment>
<dbReference type="Proteomes" id="UP000467840">
    <property type="component" value="Unassembled WGS sequence"/>
</dbReference>
<protein>
    <submittedName>
        <fullName evidence="1">Uncharacterized protein</fullName>
    </submittedName>
</protein>
<name>A0A6A6K3M2_HEVBR</name>
<accession>A0A6A6K3M2</accession>
<dbReference type="EMBL" id="JAAGAX010000511">
    <property type="protein sequence ID" value="KAF2281999.1"/>
    <property type="molecule type" value="Genomic_DNA"/>
</dbReference>
<organism evidence="1 2">
    <name type="scientific">Hevea brasiliensis</name>
    <name type="common">Para rubber tree</name>
    <name type="synonym">Siphonia brasiliensis</name>
    <dbReference type="NCBI Taxonomy" id="3981"/>
    <lineage>
        <taxon>Eukaryota</taxon>
        <taxon>Viridiplantae</taxon>
        <taxon>Streptophyta</taxon>
        <taxon>Embryophyta</taxon>
        <taxon>Tracheophyta</taxon>
        <taxon>Spermatophyta</taxon>
        <taxon>Magnoliopsida</taxon>
        <taxon>eudicotyledons</taxon>
        <taxon>Gunneridae</taxon>
        <taxon>Pentapetalae</taxon>
        <taxon>rosids</taxon>
        <taxon>fabids</taxon>
        <taxon>Malpighiales</taxon>
        <taxon>Euphorbiaceae</taxon>
        <taxon>Crotonoideae</taxon>
        <taxon>Micrandreae</taxon>
        <taxon>Hevea</taxon>
    </lineage>
</organism>
<reference evidence="1 2" key="1">
    <citation type="journal article" date="2020" name="Mol. Plant">
        <title>The Chromosome-Based Rubber Tree Genome Provides New Insights into Spurge Genome Evolution and Rubber Biosynthesis.</title>
        <authorList>
            <person name="Liu J."/>
            <person name="Shi C."/>
            <person name="Shi C.C."/>
            <person name="Li W."/>
            <person name="Zhang Q.J."/>
            <person name="Zhang Y."/>
            <person name="Li K."/>
            <person name="Lu H.F."/>
            <person name="Shi C."/>
            <person name="Zhu S.T."/>
            <person name="Xiao Z.Y."/>
            <person name="Nan H."/>
            <person name="Yue Y."/>
            <person name="Zhu X.G."/>
            <person name="Wu Y."/>
            <person name="Hong X.N."/>
            <person name="Fan G.Y."/>
            <person name="Tong Y."/>
            <person name="Zhang D."/>
            <person name="Mao C.L."/>
            <person name="Liu Y.L."/>
            <person name="Hao S.J."/>
            <person name="Liu W.Q."/>
            <person name="Lv M.Q."/>
            <person name="Zhang H.B."/>
            <person name="Liu Y."/>
            <person name="Hu-Tang G.R."/>
            <person name="Wang J.P."/>
            <person name="Wang J.H."/>
            <person name="Sun Y.H."/>
            <person name="Ni S.B."/>
            <person name="Chen W.B."/>
            <person name="Zhang X.C."/>
            <person name="Jiao Y.N."/>
            <person name="Eichler E.E."/>
            <person name="Li G.H."/>
            <person name="Liu X."/>
            <person name="Gao L.Z."/>
        </authorList>
    </citation>
    <scope>NUCLEOTIDE SEQUENCE [LARGE SCALE GENOMIC DNA]</scope>
    <source>
        <strain evidence="2">cv. GT1</strain>
        <tissue evidence="1">Leaf</tissue>
    </source>
</reference>
<proteinExistence type="predicted"/>
<sequence>MTPAATYPNHPEHYARIDDHHNLVGVHALQPQEYNQPLRNTKNYGQISRVGAHFHPTKLAILPHLIKSGYGNGKQLHYYGRDYIRHDIEREDSHPAQGTPGEHIEDAENAGRVARDYILYNAGINSGNGDISTQAIHY</sequence>
<keyword evidence="2" id="KW-1185">Reference proteome</keyword>
<dbReference type="AlphaFoldDB" id="A0A6A6K3M2"/>
<evidence type="ECO:0000313" key="2">
    <source>
        <dbReference type="Proteomes" id="UP000467840"/>
    </source>
</evidence>
<dbReference type="AntiFam" id="ANF00155">
    <property type="entry name" value="Shadow ORF (opposite secY)"/>
</dbReference>